<reference evidence="2" key="1">
    <citation type="submission" date="2016-11" db="UniProtKB">
        <authorList>
            <consortium name="WormBaseParasite"/>
        </authorList>
    </citation>
    <scope>IDENTIFICATION</scope>
</reference>
<evidence type="ECO:0000313" key="1">
    <source>
        <dbReference type="Proteomes" id="UP000095287"/>
    </source>
</evidence>
<evidence type="ECO:0000313" key="2">
    <source>
        <dbReference type="WBParaSite" id="L893_g20702.t1"/>
    </source>
</evidence>
<accession>A0A1I7YY54</accession>
<sequence>MASPKCQFPLTVFYVVLYLAKKKYAEPSHGKSIILEPMKEWQKKARRSP</sequence>
<dbReference type="AlphaFoldDB" id="A0A1I7YY54"/>
<dbReference type="Proteomes" id="UP000095287">
    <property type="component" value="Unplaced"/>
</dbReference>
<name>A0A1I7YY54_9BILA</name>
<organism evidence="1 2">
    <name type="scientific">Steinernema glaseri</name>
    <dbReference type="NCBI Taxonomy" id="37863"/>
    <lineage>
        <taxon>Eukaryota</taxon>
        <taxon>Metazoa</taxon>
        <taxon>Ecdysozoa</taxon>
        <taxon>Nematoda</taxon>
        <taxon>Chromadorea</taxon>
        <taxon>Rhabditida</taxon>
        <taxon>Tylenchina</taxon>
        <taxon>Panagrolaimomorpha</taxon>
        <taxon>Strongyloidoidea</taxon>
        <taxon>Steinernematidae</taxon>
        <taxon>Steinernema</taxon>
    </lineage>
</organism>
<proteinExistence type="predicted"/>
<keyword evidence="1" id="KW-1185">Reference proteome</keyword>
<dbReference type="WBParaSite" id="L893_g20702.t1">
    <property type="protein sequence ID" value="L893_g20702.t1"/>
    <property type="gene ID" value="L893_g20702"/>
</dbReference>
<protein>
    <submittedName>
        <fullName evidence="2">HMG box domain-containing protein</fullName>
    </submittedName>
</protein>